<gene>
    <name evidence="1" type="ORF">MHBO_000367</name>
</gene>
<organism evidence="1 2">
    <name type="scientific">Bonamia ostreae</name>
    <dbReference type="NCBI Taxonomy" id="126728"/>
    <lineage>
        <taxon>Eukaryota</taxon>
        <taxon>Sar</taxon>
        <taxon>Rhizaria</taxon>
        <taxon>Endomyxa</taxon>
        <taxon>Ascetosporea</taxon>
        <taxon>Haplosporida</taxon>
        <taxon>Bonamia</taxon>
    </lineage>
</organism>
<dbReference type="EMBL" id="JBDODL010000055">
    <property type="protein sequence ID" value="MES1918396.1"/>
    <property type="molecule type" value="Genomic_DNA"/>
</dbReference>
<evidence type="ECO:0000313" key="2">
    <source>
        <dbReference type="Proteomes" id="UP001439008"/>
    </source>
</evidence>
<comment type="caution">
    <text evidence="1">The sequence shown here is derived from an EMBL/GenBank/DDBJ whole genome shotgun (WGS) entry which is preliminary data.</text>
</comment>
<reference evidence="1 2" key="1">
    <citation type="journal article" date="2024" name="BMC Biol.">
        <title>Comparative genomics of Ascetosporea gives new insight into the evolutionary basis for animal parasitism in Rhizaria.</title>
        <authorList>
            <person name="Hiltunen Thoren M."/>
            <person name="Onut-Brannstrom I."/>
            <person name="Alfjorden A."/>
            <person name="Peckova H."/>
            <person name="Swords F."/>
            <person name="Hooper C."/>
            <person name="Holzer A.S."/>
            <person name="Bass D."/>
            <person name="Burki F."/>
        </authorList>
    </citation>
    <scope>NUCLEOTIDE SEQUENCE [LARGE SCALE GENOMIC DNA]</scope>
    <source>
        <strain evidence="1">20-A016</strain>
    </source>
</reference>
<dbReference type="Proteomes" id="UP001439008">
    <property type="component" value="Unassembled WGS sequence"/>
</dbReference>
<name>A0ABV2AFD1_9EUKA</name>
<evidence type="ECO:0000313" key="1">
    <source>
        <dbReference type="EMBL" id="MES1918396.1"/>
    </source>
</evidence>
<proteinExistence type="predicted"/>
<accession>A0ABV2AFD1</accession>
<protein>
    <submittedName>
        <fullName evidence="1">Uncharacterized protein</fullName>
    </submittedName>
</protein>
<keyword evidence="2" id="KW-1185">Reference proteome</keyword>
<sequence>MRFCFEGEFQGSVDDKIVVFGTFKNRSEWLLTKIGSNSDSSFLSAFMGRGDFCADSNEFYKTKMVFVCYDQLMFGRAFKILDVQFEGCSGVVTIGSSNLCKHPFFTPNTNYDEIICFHRSFADENVFGAAKELKKVEFVEY</sequence>